<dbReference type="Proteomes" id="UP000245634">
    <property type="component" value="Unassembled WGS sequence"/>
</dbReference>
<sequence>MLRENNAKTSGAPFKVDHNEPRAAQSLAERLFSYVQEHGPARQVVIVCIGTDRSTGDALGPLVGSKLSARVDDHPFVTVYGTLESPVHAVNLKDTIQEIQGRYTNPFVIAVDACLGQIQSVGLVTIGNGPLKPGAGVNKVLPEVGNIHVTGIVNVGGFMEYFVLQNTRLSIVMRMADCIADGLHQAVTHAFAVPHPVVVDELSNSHLDAKTNKGTVKSLFPFL</sequence>
<keyword evidence="2" id="KW-1185">Reference proteome</keyword>
<accession>A0A316DF74</accession>
<dbReference type="RefSeq" id="WP_109685820.1">
    <property type="nucleotide sequence ID" value="NZ_QGGL01000001.1"/>
</dbReference>
<gene>
    <name evidence="1" type="ORF">C7459_101461</name>
</gene>
<dbReference type="NCBIfam" id="TIGR02841">
    <property type="entry name" value="spore_YyaC"/>
    <property type="match status" value="1"/>
</dbReference>
<dbReference type="SUPFAM" id="SSF53163">
    <property type="entry name" value="HybD-like"/>
    <property type="match status" value="1"/>
</dbReference>
<comment type="caution">
    <text evidence="1">The sequence shown here is derived from an EMBL/GenBank/DDBJ whole genome shotgun (WGS) entry which is preliminary data.</text>
</comment>
<organism evidence="1 2">
    <name type="scientific">Tumebacillus permanentifrigoris</name>
    <dbReference type="NCBI Taxonomy" id="378543"/>
    <lineage>
        <taxon>Bacteria</taxon>
        <taxon>Bacillati</taxon>
        <taxon>Bacillota</taxon>
        <taxon>Bacilli</taxon>
        <taxon>Bacillales</taxon>
        <taxon>Alicyclobacillaceae</taxon>
        <taxon>Tumebacillus</taxon>
    </lineage>
</organism>
<name>A0A316DF74_9BACL</name>
<dbReference type="AlphaFoldDB" id="A0A316DF74"/>
<protein>
    <submittedName>
        <fullName evidence="1">Putative sporulation protein YyaC</fullName>
    </submittedName>
</protein>
<dbReference type="InterPro" id="IPR009665">
    <property type="entry name" value="YyaC"/>
</dbReference>
<evidence type="ECO:0000313" key="1">
    <source>
        <dbReference type="EMBL" id="PWK16595.1"/>
    </source>
</evidence>
<evidence type="ECO:0000313" key="2">
    <source>
        <dbReference type="Proteomes" id="UP000245634"/>
    </source>
</evidence>
<dbReference type="Pfam" id="PF06866">
    <property type="entry name" value="DUF1256"/>
    <property type="match status" value="1"/>
</dbReference>
<proteinExistence type="predicted"/>
<dbReference type="InterPro" id="IPR023430">
    <property type="entry name" value="Pept_HybD-like_dom_sf"/>
</dbReference>
<reference evidence="1 2" key="1">
    <citation type="submission" date="2018-05" db="EMBL/GenBank/DDBJ databases">
        <title>Genomic Encyclopedia of Type Strains, Phase IV (KMG-IV): sequencing the most valuable type-strain genomes for metagenomic binning, comparative biology and taxonomic classification.</title>
        <authorList>
            <person name="Goeker M."/>
        </authorList>
    </citation>
    <scope>NUCLEOTIDE SEQUENCE [LARGE SCALE GENOMIC DNA]</scope>
    <source>
        <strain evidence="1 2">DSM 18773</strain>
    </source>
</reference>
<dbReference type="OrthoDB" id="9815953at2"/>
<dbReference type="EMBL" id="QGGL01000001">
    <property type="protein sequence ID" value="PWK16595.1"/>
    <property type="molecule type" value="Genomic_DNA"/>
</dbReference>